<name>A0A1G5B9D0_9FIRM</name>
<dbReference type="GO" id="GO:0016791">
    <property type="term" value="F:phosphatase activity"/>
    <property type="evidence" value="ECO:0007669"/>
    <property type="project" value="UniProtKB-ARBA"/>
</dbReference>
<dbReference type="Proteomes" id="UP000183047">
    <property type="component" value="Unassembled WGS sequence"/>
</dbReference>
<dbReference type="CDD" id="cd07516">
    <property type="entry name" value="HAD_Pase"/>
    <property type="match status" value="1"/>
</dbReference>
<dbReference type="Gene3D" id="3.40.50.1000">
    <property type="entry name" value="HAD superfamily/HAD-like"/>
    <property type="match status" value="1"/>
</dbReference>
<proteinExistence type="predicted"/>
<dbReference type="AlphaFoldDB" id="A0A1G5B9D0"/>
<dbReference type="GO" id="GO:0000287">
    <property type="term" value="F:magnesium ion binding"/>
    <property type="evidence" value="ECO:0007669"/>
    <property type="project" value="TreeGrafter"/>
</dbReference>
<protein>
    <recommendedName>
        <fullName evidence="3">HAD family hydrolase</fullName>
    </recommendedName>
</protein>
<dbReference type="Pfam" id="PF08282">
    <property type="entry name" value="Hydrolase_3"/>
    <property type="match status" value="1"/>
</dbReference>
<accession>A0A1G5B9D0</accession>
<dbReference type="PANTHER" id="PTHR10000:SF8">
    <property type="entry name" value="HAD SUPERFAMILY HYDROLASE-LIKE, TYPE 3"/>
    <property type="match status" value="1"/>
</dbReference>
<evidence type="ECO:0000313" key="1">
    <source>
        <dbReference type="EMBL" id="SCX86686.1"/>
    </source>
</evidence>
<dbReference type="PROSITE" id="PS01228">
    <property type="entry name" value="COF_1"/>
    <property type="match status" value="1"/>
</dbReference>
<dbReference type="InterPro" id="IPR036412">
    <property type="entry name" value="HAD-like_sf"/>
</dbReference>
<dbReference type="InterPro" id="IPR006379">
    <property type="entry name" value="HAD-SF_hydro_IIB"/>
</dbReference>
<dbReference type="SUPFAM" id="SSF56784">
    <property type="entry name" value="HAD-like"/>
    <property type="match status" value="1"/>
</dbReference>
<sequence length="272" mass="30266">MKRSDRKIFFFDLDGTLLTTKKDISPRTMDALKKFTDAGNYFCINTGRAIDSAKAVYRGLGLDFKGSFLCGCNGTEIYSVDEDKYVYKTGVPLELVPVIMDMAKKYDIHCHTYNDTHIVTSMNDECMDYYRRVIKTPLLVTDDVVKELTSPPPKMIAIELHDKVKQENFRKALDEVVGDRLTLLYSSPYYLEIFPKEAGKGSAVKRLADILGVPIENTYAAGDEENDISMLEAAGVGVAMLNGKDAVKKVSDVVTTYDNDHDGLADIILGAI</sequence>
<dbReference type="RefSeq" id="WP_074461370.1">
    <property type="nucleotide sequence ID" value="NZ_FMUR01000004.1"/>
</dbReference>
<evidence type="ECO:0008006" key="3">
    <source>
        <dbReference type="Google" id="ProtNLM"/>
    </source>
</evidence>
<dbReference type="SFLD" id="SFLDG01140">
    <property type="entry name" value="C2.B:_Phosphomannomutase_and_P"/>
    <property type="match status" value="1"/>
</dbReference>
<evidence type="ECO:0000313" key="2">
    <source>
        <dbReference type="Proteomes" id="UP000183047"/>
    </source>
</evidence>
<dbReference type="GO" id="GO:0005829">
    <property type="term" value="C:cytosol"/>
    <property type="evidence" value="ECO:0007669"/>
    <property type="project" value="TreeGrafter"/>
</dbReference>
<dbReference type="STRING" id="185008.bhn_I1619"/>
<dbReference type="NCBIfam" id="TIGR01484">
    <property type="entry name" value="HAD-SF-IIB"/>
    <property type="match status" value="1"/>
</dbReference>
<dbReference type="EMBL" id="FMUR01000004">
    <property type="protein sequence ID" value="SCX86686.1"/>
    <property type="molecule type" value="Genomic_DNA"/>
</dbReference>
<dbReference type="PANTHER" id="PTHR10000">
    <property type="entry name" value="PHOSPHOSERINE PHOSPHATASE"/>
    <property type="match status" value="1"/>
</dbReference>
<reference evidence="2" key="1">
    <citation type="submission" date="2016-10" db="EMBL/GenBank/DDBJ databases">
        <authorList>
            <person name="Varghese N."/>
            <person name="Submissions S."/>
        </authorList>
    </citation>
    <scope>NUCLEOTIDE SEQUENCE [LARGE SCALE GENOMIC DNA]</scope>
    <source>
        <strain evidence="2">XBD2006</strain>
    </source>
</reference>
<dbReference type="SFLD" id="SFLDS00003">
    <property type="entry name" value="Haloacid_Dehalogenase"/>
    <property type="match status" value="1"/>
</dbReference>
<dbReference type="PRINTS" id="PR00119">
    <property type="entry name" value="CATATPASE"/>
</dbReference>
<dbReference type="Gene3D" id="3.30.1240.10">
    <property type="match status" value="1"/>
</dbReference>
<gene>
    <name evidence="1" type="ORF">SAMN02910451_00596</name>
</gene>
<dbReference type="NCBIfam" id="TIGR00099">
    <property type="entry name" value="Cof-subfamily"/>
    <property type="match status" value="1"/>
</dbReference>
<dbReference type="OrthoDB" id="9781413at2"/>
<dbReference type="InterPro" id="IPR000150">
    <property type="entry name" value="Cof"/>
</dbReference>
<dbReference type="InterPro" id="IPR023214">
    <property type="entry name" value="HAD_sf"/>
</dbReference>
<keyword evidence="2" id="KW-1185">Reference proteome</keyword>
<organism evidence="1 2">
    <name type="scientific">Butyrivibrio hungatei</name>
    <dbReference type="NCBI Taxonomy" id="185008"/>
    <lineage>
        <taxon>Bacteria</taxon>
        <taxon>Bacillati</taxon>
        <taxon>Bacillota</taxon>
        <taxon>Clostridia</taxon>
        <taxon>Lachnospirales</taxon>
        <taxon>Lachnospiraceae</taxon>
        <taxon>Butyrivibrio</taxon>
    </lineage>
</organism>